<comment type="caution">
    <text evidence="2">The sequence shown here is derived from an EMBL/GenBank/DDBJ whole genome shotgun (WGS) entry which is preliminary data.</text>
</comment>
<dbReference type="AlphaFoldDB" id="A0A8B6FY48"/>
<keyword evidence="3" id="KW-1185">Reference proteome</keyword>
<dbReference type="Proteomes" id="UP000596742">
    <property type="component" value="Unassembled WGS sequence"/>
</dbReference>
<sequence>MELKYSDMQYNRILNDMEDEIQRLKKRTDPRPTIEKDDISNNNGHEQIVNKEDDQWSEYDEIEQDNQPLGGMDTIRQLLY</sequence>
<evidence type="ECO:0000313" key="2">
    <source>
        <dbReference type="EMBL" id="VDI54860.1"/>
    </source>
</evidence>
<feature type="region of interest" description="Disordered" evidence="1">
    <location>
        <begin position="24"/>
        <end position="72"/>
    </location>
</feature>
<gene>
    <name evidence="2" type="ORF">MGAL_10B009551</name>
</gene>
<feature type="compositionally biased region" description="Basic and acidic residues" evidence="1">
    <location>
        <begin position="24"/>
        <end position="39"/>
    </location>
</feature>
<feature type="compositionally biased region" description="Acidic residues" evidence="1">
    <location>
        <begin position="55"/>
        <end position="64"/>
    </location>
</feature>
<proteinExistence type="predicted"/>
<name>A0A8B6FY48_MYTGA</name>
<accession>A0A8B6FY48</accession>
<dbReference type="EMBL" id="UYJE01007438">
    <property type="protein sequence ID" value="VDI54860.1"/>
    <property type="molecule type" value="Genomic_DNA"/>
</dbReference>
<evidence type="ECO:0000313" key="3">
    <source>
        <dbReference type="Proteomes" id="UP000596742"/>
    </source>
</evidence>
<organism evidence="2 3">
    <name type="scientific">Mytilus galloprovincialis</name>
    <name type="common">Mediterranean mussel</name>
    <dbReference type="NCBI Taxonomy" id="29158"/>
    <lineage>
        <taxon>Eukaryota</taxon>
        <taxon>Metazoa</taxon>
        <taxon>Spiralia</taxon>
        <taxon>Lophotrochozoa</taxon>
        <taxon>Mollusca</taxon>
        <taxon>Bivalvia</taxon>
        <taxon>Autobranchia</taxon>
        <taxon>Pteriomorphia</taxon>
        <taxon>Mytilida</taxon>
        <taxon>Mytiloidea</taxon>
        <taxon>Mytilidae</taxon>
        <taxon>Mytilinae</taxon>
        <taxon>Mytilus</taxon>
    </lineage>
</organism>
<reference evidence="2" key="1">
    <citation type="submission" date="2018-11" db="EMBL/GenBank/DDBJ databases">
        <authorList>
            <person name="Alioto T."/>
            <person name="Alioto T."/>
        </authorList>
    </citation>
    <scope>NUCLEOTIDE SEQUENCE</scope>
</reference>
<evidence type="ECO:0000256" key="1">
    <source>
        <dbReference type="SAM" id="MobiDB-lite"/>
    </source>
</evidence>
<protein>
    <submittedName>
        <fullName evidence="2">Uncharacterized protein</fullName>
    </submittedName>
</protein>